<comment type="caution">
    <text evidence="1">The sequence shown here is derived from an EMBL/GenBank/DDBJ whole genome shotgun (WGS) entry which is preliminary data.</text>
</comment>
<evidence type="ECO:0000313" key="1">
    <source>
        <dbReference type="EMBL" id="KAG8462892.1"/>
    </source>
</evidence>
<proteinExistence type="predicted"/>
<dbReference type="AlphaFoldDB" id="A0A8J6C5S4"/>
<keyword evidence="2" id="KW-1185">Reference proteome</keyword>
<organism evidence="1 2">
    <name type="scientific">Diacronema lutheri</name>
    <name type="common">Unicellular marine alga</name>
    <name type="synonym">Monochrysis lutheri</name>
    <dbReference type="NCBI Taxonomy" id="2081491"/>
    <lineage>
        <taxon>Eukaryota</taxon>
        <taxon>Haptista</taxon>
        <taxon>Haptophyta</taxon>
        <taxon>Pavlovophyceae</taxon>
        <taxon>Pavlovales</taxon>
        <taxon>Pavlovaceae</taxon>
        <taxon>Diacronema</taxon>
    </lineage>
</organism>
<dbReference type="EMBL" id="JAGTXO010000018">
    <property type="protein sequence ID" value="KAG8462892.1"/>
    <property type="molecule type" value="Genomic_DNA"/>
</dbReference>
<gene>
    <name evidence="1" type="ORF">KFE25_001665</name>
</gene>
<dbReference type="Proteomes" id="UP000751190">
    <property type="component" value="Unassembled WGS sequence"/>
</dbReference>
<accession>A0A8J6C5S4</accession>
<reference evidence="1" key="1">
    <citation type="submission" date="2021-05" db="EMBL/GenBank/DDBJ databases">
        <title>The genome of the haptophyte Pavlova lutheri (Diacronema luteri, Pavlovales) - a model for lipid biosynthesis in eukaryotic algae.</title>
        <authorList>
            <person name="Hulatt C.J."/>
            <person name="Posewitz M.C."/>
        </authorList>
    </citation>
    <scope>NUCLEOTIDE SEQUENCE</scope>
    <source>
        <strain evidence="1">NIVA-4/92</strain>
    </source>
</reference>
<protein>
    <submittedName>
        <fullName evidence="1">Uncharacterized protein</fullName>
    </submittedName>
</protein>
<sequence>MSGGAHHRQVVLTLFRASLRSARQYERHSARALSELELHEELEDLQCVGLRGDKTGQLPSQLISADFRRNMRETSEPAIDDLLSRGFCALRKIDALNQGVKPVEARAPRPMAKGVYAKFAREH</sequence>
<evidence type="ECO:0000313" key="2">
    <source>
        <dbReference type="Proteomes" id="UP000751190"/>
    </source>
</evidence>
<name>A0A8J6C5S4_DIALT</name>